<reference evidence="1" key="1">
    <citation type="submission" date="2023-11" db="EMBL/GenBank/DDBJ databases">
        <authorList>
            <person name="Poullet M."/>
        </authorList>
    </citation>
    <scope>NUCLEOTIDE SEQUENCE</scope>
    <source>
        <strain evidence="1">E1834</strain>
    </source>
</reference>
<dbReference type="Proteomes" id="UP001497535">
    <property type="component" value="Unassembled WGS sequence"/>
</dbReference>
<comment type="caution">
    <text evidence="1">The sequence shown here is derived from an EMBL/GenBank/DDBJ whole genome shotgun (WGS) entry which is preliminary data.</text>
</comment>
<proteinExistence type="predicted"/>
<gene>
    <name evidence="1" type="ORF">MENTE1834_LOCUS11819</name>
</gene>
<name>A0ACB0YGJ5_MELEN</name>
<organism evidence="1 2">
    <name type="scientific">Meloidogyne enterolobii</name>
    <name type="common">Root-knot nematode worm</name>
    <name type="synonym">Meloidogyne mayaguensis</name>
    <dbReference type="NCBI Taxonomy" id="390850"/>
    <lineage>
        <taxon>Eukaryota</taxon>
        <taxon>Metazoa</taxon>
        <taxon>Ecdysozoa</taxon>
        <taxon>Nematoda</taxon>
        <taxon>Chromadorea</taxon>
        <taxon>Rhabditida</taxon>
        <taxon>Tylenchina</taxon>
        <taxon>Tylenchomorpha</taxon>
        <taxon>Tylenchoidea</taxon>
        <taxon>Meloidogynidae</taxon>
        <taxon>Meloidogyninae</taxon>
        <taxon>Meloidogyne</taxon>
    </lineage>
</organism>
<dbReference type="EMBL" id="CAVMJV010000012">
    <property type="protein sequence ID" value="CAK5045697.1"/>
    <property type="molecule type" value="Genomic_DNA"/>
</dbReference>
<keyword evidence="2" id="KW-1185">Reference proteome</keyword>
<sequence>MLRFTKSERGNPKLQHEHHEYNYREKQKKYHLWRCVNNKTIVGCNGTVGTASTTDEATQVIEIIHSINTTLFIDQLDSDCFKFFVNNVITNKFSVWNYVRYNVERCLSALFDLLITGRKQFKNITYYQLDPRLYERIIEVMIF</sequence>
<accession>A0ACB0YGJ5</accession>
<protein>
    <submittedName>
        <fullName evidence="1">Uncharacterized protein</fullName>
    </submittedName>
</protein>
<evidence type="ECO:0000313" key="2">
    <source>
        <dbReference type="Proteomes" id="UP001497535"/>
    </source>
</evidence>
<evidence type="ECO:0000313" key="1">
    <source>
        <dbReference type="EMBL" id="CAK5045697.1"/>
    </source>
</evidence>